<dbReference type="Pfam" id="PF00501">
    <property type="entry name" value="AMP-binding"/>
    <property type="match status" value="1"/>
</dbReference>
<sequence length="550" mass="61092">MHTQELDLPNSINLWLEAAYEAFADRPAFTHIGVTLTYSELERLSANLAAYWQHETDLVPGDRVAVLLPNNLQYPIVAHAILRCGFVLVNINPLLSQDELLHQLRDSAPRALVFLEVFGDLVERLHGDIAPDYILMARLGDLHTTHQRFMINTVARYLHRRVPEFDLPNATPFMAALLKGEAHAFKAPALTPDHVTLIQYTLGTTGLARGVMLTQRNLMANVAQLQQHLTDPTADTQALIPGRERVMAPLPLYHLYAFTAHCLCLFSLGAHSILVTNPRDITGLIRTLKQWDVTAMVGIQTLFEHALNHKEFAHLSFHGFKWTLAGGAALTQMVAQRWEHATQAPLVNAYGLSEASPAVTMAALTQPYEGHVGKPLLHTEVSIRAVDGTQLPSEQVGEIWVRGPQVFAGYWNAPETTHSVLSKDGWLRTGDVGRLDHAGNLTVIDRLKDVIQVAGFNVYPSEIEAVVAQHPKVKTCAVVGEPDGHGHVRIHLYVVPIDEAVSDKEMIHYCRARLDGYKVPKSVTCLDSLPQSAVGKVLRRVLRQRTQQQH</sequence>
<dbReference type="InterPro" id="IPR045851">
    <property type="entry name" value="AMP-bd_C_sf"/>
</dbReference>
<evidence type="ECO:0000256" key="3">
    <source>
        <dbReference type="ARBA" id="ARBA00022598"/>
    </source>
</evidence>
<proteinExistence type="predicted"/>
<dbReference type="EMBL" id="JBHRYR010000003">
    <property type="protein sequence ID" value="MFC3852861.1"/>
    <property type="molecule type" value="Genomic_DNA"/>
</dbReference>
<comment type="pathway">
    <text evidence="2">Lipid metabolism; fatty acid beta-oxidation.</text>
</comment>
<dbReference type="InterPro" id="IPR025110">
    <property type="entry name" value="AMP-bd_C"/>
</dbReference>
<dbReference type="Gene3D" id="3.30.300.30">
    <property type="match status" value="1"/>
</dbReference>
<evidence type="ECO:0000256" key="4">
    <source>
        <dbReference type="ARBA" id="ARBA00026121"/>
    </source>
</evidence>
<dbReference type="Proteomes" id="UP001595617">
    <property type="component" value="Unassembled WGS sequence"/>
</dbReference>
<evidence type="ECO:0000256" key="1">
    <source>
        <dbReference type="ARBA" id="ARBA00004170"/>
    </source>
</evidence>
<gene>
    <name evidence="9" type="ORF">ACFOOG_08455</name>
</gene>
<feature type="domain" description="AMP-dependent synthetase/ligase" evidence="7">
    <location>
        <begin position="17"/>
        <end position="411"/>
    </location>
</feature>
<comment type="caution">
    <text evidence="9">The sequence shown here is derived from an EMBL/GenBank/DDBJ whole genome shotgun (WGS) entry which is preliminary data.</text>
</comment>
<evidence type="ECO:0000313" key="9">
    <source>
        <dbReference type="EMBL" id="MFC3852861.1"/>
    </source>
</evidence>
<evidence type="ECO:0000259" key="8">
    <source>
        <dbReference type="Pfam" id="PF13193"/>
    </source>
</evidence>
<dbReference type="PANTHER" id="PTHR43767:SF8">
    <property type="entry name" value="LONG-CHAIN-FATTY-ACID--COA LIGASE"/>
    <property type="match status" value="1"/>
</dbReference>
<evidence type="ECO:0000256" key="2">
    <source>
        <dbReference type="ARBA" id="ARBA00005005"/>
    </source>
</evidence>
<dbReference type="PANTHER" id="PTHR43767">
    <property type="entry name" value="LONG-CHAIN-FATTY-ACID--COA LIGASE"/>
    <property type="match status" value="1"/>
</dbReference>
<reference evidence="10" key="1">
    <citation type="journal article" date="2019" name="Int. J. Syst. Evol. Microbiol.">
        <title>The Global Catalogue of Microorganisms (GCM) 10K type strain sequencing project: providing services to taxonomists for standard genome sequencing and annotation.</title>
        <authorList>
            <consortium name="The Broad Institute Genomics Platform"/>
            <consortium name="The Broad Institute Genome Sequencing Center for Infectious Disease"/>
            <person name="Wu L."/>
            <person name="Ma J."/>
        </authorList>
    </citation>
    <scope>NUCLEOTIDE SEQUENCE [LARGE SCALE GENOMIC DNA]</scope>
    <source>
        <strain evidence="10">IBRC 10765</strain>
    </source>
</reference>
<dbReference type="EC" id="6.2.1.3" evidence="4"/>
<name>A0ABV7ZXH8_9GAMM</name>
<organism evidence="9 10">
    <name type="scientific">Saccharospirillum mangrovi</name>
    <dbReference type="NCBI Taxonomy" id="2161747"/>
    <lineage>
        <taxon>Bacteria</taxon>
        <taxon>Pseudomonadati</taxon>
        <taxon>Pseudomonadota</taxon>
        <taxon>Gammaproteobacteria</taxon>
        <taxon>Oceanospirillales</taxon>
        <taxon>Saccharospirillaceae</taxon>
        <taxon>Saccharospirillum</taxon>
    </lineage>
</organism>
<dbReference type="Pfam" id="PF13193">
    <property type="entry name" value="AMP-binding_C"/>
    <property type="match status" value="1"/>
</dbReference>
<protein>
    <recommendedName>
        <fullName evidence="5">Long-chain-fatty-acid--CoA ligase</fullName>
        <ecNumber evidence="4">6.2.1.3</ecNumber>
    </recommendedName>
    <alternativeName>
        <fullName evidence="6">Long-chain acyl-CoA synthetase</fullName>
    </alternativeName>
</protein>
<feature type="domain" description="AMP-binding enzyme C-terminal" evidence="8">
    <location>
        <begin position="462"/>
        <end position="536"/>
    </location>
</feature>
<comment type="subcellular location">
    <subcellularLocation>
        <location evidence="1">Membrane</location>
        <topology evidence="1">Peripheral membrane protein</topology>
    </subcellularLocation>
</comment>
<keyword evidence="10" id="KW-1185">Reference proteome</keyword>
<evidence type="ECO:0000256" key="6">
    <source>
        <dbReference type="ARBA" id="ARBA00042773"/>
    </source>
</evidence>
<dbReference type="InterPro" id="IPR042099">
    <property type="entry name" value="ANL_N_sf"/>
</dbReference>
<keyword evidence="3" id="KW-0436">Ligase</keyword>
<accession>A0ABV7ZXH8</accession>
<dbReference type="InterPro" id="IPR000873">
    <property type="entry name" value="AMP-dep_synth/lig_dom"/>
</dbReference>
<dbReference type="SUPFAM" id="SSF56801">
    <property type="entry name" value="Acetyl-CoA synthetase-like"/>
    <property type="match status" value="1"/>
</dbReference>
<dbReference type="Gene3D" id="3.40.50.12780">
    <property type="entry name" value="N-terminal domain of ligase-like"/>
    <property type="match status" value="1"/>
</dbReference>
<dbReference type="RefSeq" id="WP_380695469.1">
    <property type="nucleotide sequence ID" value="NZ_JBHRYR010000003.1"/>
</dbReference>
<evidence type="ECO:0000259" key="7">
    <source>
        <dbReference type="Pfam" id="PF00501"/>
    </source>
</evidence>
<dbReference type="InterPro" id="IPR050237">
    <property type="entry name" value="ATP-dep_AMP-bd_enzyme"/>
</dbReference>
<evidence type="ECO:0000313" key="10">
    <source>
        <dbReference type="Proteomes" id="UP001595617"/>
    </source>
</evidence>
<evidence type="ECO:0000256" key="5">
    <source>
        <dbReference type="ARBA" id="ARBA00039545"/>
    </source>
</evidence>